<dbReference type="PANTHER" id="PTHR47957">
    <property type="entry name" value="ATP-DEPENDENT HELICASE HRQ1"/>
    <property type="match status" value="1"/>
</dbReference>
<evidence type="ECO:0000259" key="3">
    <source>
        <dbReference type="PROSITE" id="PS51192"/>
    </source>
</evidence>
<dbReference type="SMART" id="SM00490">
    <property type="entry name" value="HELICc"/>
    <property type="match status" value="1"/>
</dbReference>
<organism evidence="5 6">
    <name type="scientific">Desulfofarcimen acetoxidans (strain ATCC 49208 / DSM 771 / KCTC 5769 / VKM B-1644 / 5575)</name>
    <name type="common">Desulfotomaculum acetoxidans</name>
    <dbReference type="NCBI Taxonomy" id="485916"/>
    <lineage>
        <taxon>Bacteria</taxon>
        <taxon>Bacillati</taxon>
        <taxon>Bacillota</taxon>
        <taxon>Clostridia</taxon>
        <taxon>Eubacteriales</taxon>
        <taxon>Peptococcaceae</taxon>
        <taxon>Desulfofarcimen</taxon>
    </lineage>
</organism>
<evidence type="ECO:0000313" key="6">
    <source>
        <dbReference type="Proteomes" id="UP000002217"/>
    </source>
</evidence>
<keyword evidence="5" id="KW-0378">Hydrolase</keyword>
<proteinExistence type="predicted"/>
<dbReference type="SUPFAM" id="SSF52540">
    <property type="entry name" value="P-loop containing nucleoside triphosphate hydrolases"/>
    <property type="match status" value="2"/>
</dbReference>
<dbReference type="eggNOG" id="COG1201">
    <property type="taxonomic scope" value="Bacteria"/>
</dbReference>
<dbReference type="InterPro" id="IPR001650">
    <property type="entry name" value="Helicase_C-like"/>
</dbReference>
<evidence type="ECO:0000313" key="5">
    <source>
        <dbReference type="EMBL" id="ACV62293.1"/>
    </source>
</evidence>
<evidence type="ECO:0000256" key="1">
    <source>
        <dbReference type="ARBA" id="ARBA00022741"/>
    </source>
</evidence>
<dbReference type="EMBL" id="CP001720">
    <property type="protein sequence ID" value="ACV62293.1"/>
    <property type="molecule type" value="Genomic_DNA"/>
</dbReference>
<dbReference type="STRING" id="485916.Dtox_1418"/>
<dbReference type="GO" id="GO:0036297">
    <property type="term" value="P:interstrand cross-link repair"/>
    <property type="evidence" value="ECO:0007669"/>
    <property type="project" value="TreeGrafter"/>
</dbReference>
<name>C8VVH8_DESAS</name>
<dbReference type="SMART" id="SM00487">
    <property type="entry name" value="DEXDc"/>
    <property type="match status" value="1"/>
</dbReference>
<sequence length="2136" mass="240496">MIPSVLARQVRQGVEDFLRTTFPTSTPYFSGMLERFLVREKELFQGPYLTIRLPFRKGTGNRNRFTGIPLPYTPYLHQEKAFDRLSGDFARSTLVATGTSSGKTECFLFPVLDHCLQHAGTSGIKAIFIYPMNALATDQAIRIARLIHDIPALRDNKITAGLYVGESEQNPSRVMLRDSVITDKLTLRKSPPDILLTNYKMLDYLLIRPEDRELWRGNSPHTLKYLVVDELHTFDGAQGTDLACLIRRLKARLDISAGCLCCVGTSATLGDDSSFSELTGYAAQLFGEEFEREAVITEDRLSAAEFLASSFIESMSVPDFSSLEKLDPERYESEGEYLRSQIALWFDWQLADAEMQQPDWQVKLAERLKGHYLFQNIMKQVDSKILSYEEVLQQMERFLPERGERGSRYRELLLTGLLALIAASCIWQEETPEDASRREAEGGSRPWRPFLQLQVNFWLRELVRMVGTVIKPAENDGEPFLPELHFSDDLKHEQLRRSLPVIHCRECWATGWVSVKKSEGLYDSVALEDLKAFYVLFFAKHPDVAYLFPVENEEQVQGQHYLLCSRCLTLSDPRFQESCAACGSREVIPVFMPNMLESSASGQVHITEDCPFCGSKKSLTILGYRSAGLSSVMISQVFASPHNDDKKLLAFSDSVQDAAHRAGFFSARTYRFNLRTALQCFVQDGGSGLALDDFTGGFAAYWQNRMTPEEFITTFLPPDKIWFNDYQEMLRTGRLKPGSTLLADVTKRLVWEIHSEYGLNARIGRTLEKSGCSVLMPDSDRLAGVIKVIQERIAGEIEALRSADMVKTTWLVAGLWLRLKNNGAIDQWMLDSYIQNFGSPWHLGNLLKWLPTAGPGTRLPAFFSETVTRKSRFDTLHRSHGSTWYERWYDKCLGSTYVLYATLIDEVFRIVLAEMAAAGLLVQREVQGRKVWGLNPVHSLVSDQVAQLRCRECGHVMAVALAFLPNMEGSPCTRAGCAGEYSYDRELSGKVNYYGHLYSSGQVQRVFAKEHTGLLKREDREKVEQEFKSGITTRKPWFSNLLSCTPTLEMGIDIGDLSSLILCSVPPGQAQYTQRIGRAGRRDGNAFHATVANAKPHDLHFFLEPQEMMQGGVPTPGIYLNAPAVLERQLTAYCLDQWVNTGIPVTAIPRKLGQVLAAWKSKDRSTRFPVNFLTYVHENSAALLAGFIALFDDVLELSTVDRLRVFLQGEAGDSDLRYRVAERLEEILKELDVLNKKVTKLGSQIKANRAKPRDVETESELKELLSEKEALQSVISKIRECDTFNFFTDEGLLPNYAFPESGVTLRSIIWRRRETVTEGQSTYENFIYDYERGASAAMRELAPASTFYAGGRRVVVDRLDLGISELEKWRFCPNCTHAVREGLEPPGGSCRSCGDTRWADAWQVRQILRLRQVYATTEDKVSYITDSSDNRETTFFNQAFLVEVGPGQVQESYALAGSDVPFGYEYIARATFRDVNLGLAEDLTGGFMIAGNTYRSKGFEVCPHCGMVKLPGKEIRHLPSCKTRRQSTEDKLTEFVCLYREMASEAVRVLLPVLQWGDDIQVALFSIVAALQLGLERVFQGSVDHLSTTLQEEPVPGASYRRQYLVIYDRVPGGTGYLKQLMQEETSLMRVLTEALEILEQCSCKDVPEKDGCYRCLYSYKSSSRMNNISRRIAIKLLAGIVAEKDKLQKVEDLGSVKMNPLFDSELERRFIETLERYHWGGAGVQVSKDIVNGKPGYVLTVDGRVWLIEPQVNLDQADGVSLPCRADFLLRPARSSEQVLPIAVFTDGYAFHNRRVGKDMAQRMAIAVSGRFQVWSLSYKDVEHHYGAGQGDYYLDGLRPEVLLNGAMLAPVWQRFFTRPFARMERQDSFTMLARYLKDPDSAAWSRGALAYLLASVNPQDAEDLTDWQEQVQSLLPAGAGNLLPEEGKFYGKIVLQRARDVPGITVYAAATPAAIQHADAVEAFILLQLHDLTGEQGADNEAVWNGFLRLYNLFHFLPNALAVTNEGLEQHEYDGICFRGKSAPAAGLEVMVTEDWAAVRDLVAAEVHPLLELLAADGCEVPEAGLEIQSGGRVVAVAELAWEDRRIAVLEEEYLLLVDKLTSEGWRVFALSELTALETIPLDFQSVLRRDRLE</sequence>
<dbReference type="Pfam" id="PF00271">
    <property type="entry name" value="Helicase_C"/>
    <property type="match status" value="1"/>
</dbReference>
<dbReference type="Pfam" id="PF09369">
    <property type="entry name" value="MZB"/>
    <property type="match status" value="1"/>
</dbReference>
<keyword evidence="5" id="KW-0347">Helicase</keyword>
<dbReference type="GO" id="GO:0006289">
    <property type="term" value="P:nucleotide-excision repair"/>
    <property type="evidence" value="ECO:0007669"/>
    <property type="project" value="TreeGrafter"/>
</dbReference>
<dbReference type="KEGG" id="dae:Dtox_1418"/>
<dbReference type="PANTHER" id="PTHR47957:SF3">
    <property type="entry name" value="ATP-DEPENDENT HELICASE HRQ1"/>
    <property type="match status" value="1"/>
</dbReference>
<accession>C8VVH8</accession>
<dbReference type="InterPro" id="IPR018973">
    <property type="entry name" value="MZB"/>
</dbReference>
<dbReference type="eggNOG" id="COG1205">
    <property type="taxonomic scope" value="Bacteria"/>
</dbReference>
<dbReference type="Pfam" id="PF00270">
    <property type="entry name" value="DEAD"/>
    <property type="match status" value="1"/>
</dbReference>
<dbReference type="OrthoDB" id="9774462at2"/>
<protein>
    <submittedName>
        <fullName evidence="5">DEAD/DEAH box helicase domain protein</fullName>
    </submittedName>
</protein>
<dbReference type="PROSITE" id="PS51192">
    <property type="entry name" value="HELICASE_ATP_BIND_1"/>
    <property type="match status" value="1"/>
</dbReference>
<evidence type="ECO:0000259" key="4">
    <source>
        <dbReference type="PROSITE" id="PS51194"/>
    </source>
</evidence>
<evidence type="ECO:0000256" key="2">
    <source>
        <dbReference type="ARBA" id="ARBA00022840"/>
    </source>
</evidence>
<dbReference type="Gene3D" id="3.40.50.300">
    <property type="entry name" value="P-loop containing nucleotide triphosphate hydrolases"/>
    <property type="match status" value="2"/>
</dbReference>
<dbReference type="GO" id="GO:0003676">
    <property type="term" value="F:nucleic acid binding"/>
    <property type="evidence" value="ECO:0007669"/>
    <property type="project" value="InterPro"/>
</dbReference>
<reference evidence="5 6" key="1">
    <citation type="journal article" date="2009" name="Stand. Genomic Sci.">
        <title>Complete genome sequence of Desulfotomaculum acetoxidans type strain (5575).</title>
        <authorList>
            <person name="Spring S."/>
            <person name="Lapidus A."/>
            <person name="Schroder M."/>
            <person name="Gleim D."/>
            <person name="Sims D."/>
            <person name="Meincke L."/>
            <person name="Glavina Del Rio T."/>
            <person name="Tice H."/>
            <person name="Copeland A."/>
            <person name="Cheng J.F."/>
            <person name="Lucas S."/>
            <person name="Chen F."/>
            <person name="Nolan M."/>
            <person name="Bruce D."/>
            <person name="Goodwin L."/>
            <person name="Pitluck S."/>
            <person name="Ivanova N."/>
            <person name="Mavromatis K."/>
            <person name="Mikhailova N."/>
            <person name="Pati A."/>
            <person name="Chen A."/>
            <person name="Palaniappan K."/>
            <person name="Land M."/>
            <person name="Hauser L."/>
            <person name="Chang Y.J."/>
            <person name="Jeffries C.D."/>
            <person name="Chain P."/>
            <person name="Saunders E."/>
            <person name="Brettin T."/>
            <person name="Detter J.C."/>
            <person name="Goker M."/>
            <person name="Bristow J."/>
            <person name="Eisen J.A."/>
            <person name="Markowitz V."/>
            <person name="Hugenholtz P."/>
            <person name="Kyrpides N.C."/>
            <person name="Klenk H.P."/>
            <person name="Han C."/>
        </authorList>
    </citation>
    <scope>NUCLEOTIDE SEQUENCE [LARGE SCALE GENOMIC DNA]</scope>
    <source>
        <strain evidence="6">ATCC 49208 / DSM 771 / VKM B-1644</strain>
    </source>
</reference>
<feature type="domain" description="Helicase C-terminal" evidence="4">
    <location>
        <begin position="940"/>
        <end position="1126"/>
    </location>
</feature>
<dbReference type="PROSITE" id="PS51194">
    <property type="entry name" value="HELICASE_CTER"/>
    <property type="match status" value="1"/>
</dbReference>
<dbReference type="RefSeq" id="WP_015757008.1">
    <property type="nucleotide sequence ID" value="NC_013216.1"/>
</dbReference>
<dbReference type="InterPro" id="IPR027417">
    <property type="entry name" value="P-loop_NTPase"/>
</dbReference>
<dbReference type="InterPro" id="IPR011545">
    <property type="entry name" value="DEAD/DEAH_box_helicase_dom"/>
</dbReference>
<keyword evidence="1" id="KW-0547">Nucleotide-binding</keyword>
<dbReference type="InterPro" id="IPR014001">
    <property type="entry name" value="Helicase_ATP-bd"/>
</dbReference>
<keyword evidence="2" id="KW-0067">ATP-binding</keyword>
<dbReference type="GO" id="GO:0005524">
    <property type="term" value="F:ATP binding"/>
    <property type="evidence" value="ECO:0007669"/>
    <property type="project" value="UniProtKB-KW"/>
</dbReference>
<feature type="domain" description="Helicase ATP-binding" evidence="3">
    <location>
        <begin position="84"/>
        <end position="272"/>
    </location>
</feature>
<dbReference type="HOGENOM" id="CLU_001338_1_0_9"/>
<dbReference type="Proteomes" id="UP000002217">
    <property type="component" value="Chromosome"/>
</dbReference>
<dbReference type="GO" id="GO:0043138">
    <property type="term" value="F:3'-5' DNA helicase activity"/>
    <property type="evidence" value="ECO:0007669"/>
    <property type="project" value="TreeGrafter"/>
</dbReference>
<gene>
    <name evidence="5" type="ordered locus">Dtox_1418</name>
</gene>
<keyword evidence="6" id="KW-1185">Reference proteome</keyword>